<proteinExistence type="predicted"/>
<sequence>MFNLFFGVLEDHNSAKEDVRMELVGERGLALYGWRSVQLG</sequence>
<dbReference type="EMBL" id="LAZR01000133">
    <property type="protein sequence ID" value="KKN87846.1"/>
    <property type="molecule type" value="Genomic_DNA"/>
</dbReference>
<organism evidence="1">
    <name type="scientific">marine sediment metagenome</name>
    <dbReference type="NCBI Taxonomy" id="412755"/>
    <lineage>
        <taxon>unclassified sequences</taxon>
        <taxon>metagenomes</taxon>
        <taxon>ecological metagenomes</taxon>
    </lineage>
</organism>
<accession>A0A0F9WNY7</accession>
<reference evidence="1" key="1">
    <citation type="journal article" date="2015" name="Nature">
        <title>Complex archaea that bridge the gap between prokaryotes and eukaryotes.</title>
        <authorList>
            <person name="Spang A."/>
            <person name="Saw J.H."/>
            <person name="Jorgensen S.L."/>
            <person name="Zaremba-Niedzwiedzka K."/>
            <person name="Martijn J."/>
            <person name="Lind A.E."/>
            <person name="van Eijk R."/>
            <person name="Schleper C."/>
            <person name="Guy L."/>
            <person name="Ettema T.J."/>
        </authorList>
    </citation>
    <scope>NUCLEOTIDE SEQUENCE</scope>
</reference>
<dbReference type="AlphaFoldDB" id="A0A0F9WNY7"/>
<name>A0A0F9WNY7_9ZZZZ</name>
<protein>
    <submittedName>
        <fullName evidence="1">Uncharacterized protein</fullName>
    </submittedName>
</protein>
<comment type="caution">
    <text evidence="1">The sequence shown here is derived from an EMBL/GenBank/DDBJ whole genome shotgun (WGS) entry which is preliminary data.</text>
</comment>
<evidence type="ECO:0000313" key="1">
    <source>
        <dbReference type="EMBL" id="KKN87846.1"/>
    </source>
</evidence>
<gene>
    <name evidence="1" type="ORF">LCGC14_0253770</name>
</gene>